<dbReference type="InterPro" id="IPR000914">
    <property type="entry name" value="SBP_5_dom"/>
</dbReference>
<comment type="caution">
    <text evidence="6">The sequence shown here is derived from an EMBL/GenBank/DDBJ whole genome shotgun (WGS) entry which is preliminary data.</text>
</comment>
<dbReference type="CDD" id="cd08502">
    <property type="entry name" value="PBP2_NikA_DppA_OppA_like_16"/>
    <property type="match status" value="1"/>
</dbReference>
<dbReference type="Pfam" id="PF00496">
    <property type="entry name" value="SBP_bac_5"/>
    <property type="match status" value="1"/>
</dbReference>
<evidence type="ECO:0000256" key="2">
    <source>
        <dbReference type="ARBA" id="ARBA00005695"/>
    </source>
</evidence>
<dbReference type="PANTHER" id="PTHR30290">
    <property type="entry name" value="PERIPLASMIC BINDING COMPONENT OF ABC TRANSPORTER"/>
    <property type="match status" value="1"/>
</dbReference>
<dbReference type="InterPro" id="IPR030678">
    <property type="entry name" value="Peptide/Ni-bd"/>
</dbReference>
<dbReference type="Gene3D" id="3.40.190.10">
    <property type="entry name" value="Periplasmic binding protein-like II"/>
    <property type="match status" value="1"/>
</dbReference>
<feature type="signal peptide" evidence="4">
    <location>
        <begin position="1"/>
        <end position="25"/>
    </location>
</feature>
<keyword evidence="3 4" id="KW-0732">Signal</keyword>
<reference evidence="6 7" key="1">
    <citation type="submission" date="2021-05" db="EMBL/GenBank/DDBJ databases">
        <title>Roseococcus sp. XZZS9, whole genome shotgun sequencing project.</title>
        <authorList>
            <person name="Zhao G."/>
            <person name="Shen L."/>
        </authorList>
    </citation>
    <scope>NUCLEOTIDE SEQUENCE [LARGE SCALE GENOMIC DNA]</scope>
    <source>
        <strain evidence="6 7">XZZS9</strain>
    </source>
</reference>
<gene>
    <name evidence="6" type="ORF">KHU32_13080</name>
</gene>
<dbReference type="Gene3D" id="3.10.105.10">
    <property type="entry name" value="Dipeptide-binding Protein, Domain 3"/>
    <property type="match status" value="1"/>
</dbReference>
<dbReference type="PANTHER" id="PTHR30290:SF38">
    <property type="entry name" value="D,D-DIPEPTIDE-BINDING PERIPLASMIC PROTEIN DDPA-RELATED"/>
    <property type="match status" value="1"/>
</dbReference>
<keyword evidence="7" id="KW-1185">Reference proteome</keyword>
<evidence type="ECO:0000259" key="5">
    <source>
        <dbReference type="Pfam" id="PF00496"/>
    </source>
</evidence>
<feature type="domain" description="Solute-binding protein family 5" evidence="5">
    <location>
        <begin position="73"/>
        <end position="428"/>
    </location>
</feature>
<evidence type="ECO:0000313" key="6">
    <source>
        <dbReference type="EMBL" id="MBS7811876.1"/>
    </source>
</evidence>
<sequence length="530" mass="58995">MQRRTLMGGAAAAAAVSALPNFSIAQTAAQRVLRFVPQANLSSLDPLATTAVITRNHGYMVYDTLYGMDDRYQPQPQMAEGARFENGGRTCDVTLRAGLKFHDGEMVRARDCVASLNRWMKRSPMGQKLEATLNSLTAVDDRTLRFDLKRPFPLLLTALGSLNSPVPFIMPERLAVTDPFTNVREAVGSGPFKFLPAEYNNGSFMAWERFADYSPTPVGQPSLTAGPKLAKFERIQWHVIADSATATAALQNNEVDWFEEPTPEQQQLLGRRRDLTVERLDPGPFWCLMRFNHLQAPFNDKRMRQALLPALSQSDFMMAIVGTNPNDYVADSGFFLPNTPFATDVGLGPLKGPRNLDRAKQLLREAGYANQPVRLIGPTDDMEPMMMTQVAADVFGKVGLNVDLAMSDWGTVLQRRNNRGPVSEGGWSVFCTGVSSFDALNPIGHNYMRGNGADGWFGWPDAPQLETLRNQWFDAPDFAAQKRISDDMQRVAMDELPAVPIGCFYSNTALRKDLRDRVPGFSIFWNIRRG</sequence>
<accession>A0ABS5QDU1</accession>
<comment type="subcellular location">
    <subcellularLocation>
        <location evidence="1">Periplasm</location>
    </subcellularLocation>
</comment>
<dbReference type="PIRSF" id="PIRSF002741">
    <property type="entry name" value="MppA"/>
    <property type="match status" value="1"/>
</dbReference>
<evidence type="ECO:0000256" key="1">
    <source>
        <dbReference type="ARBA" id="ARBA00004418"/>
    </source>
</evidence>
<name>A0ABS5QDU1_9PROT</name>
<dbReference type="InterPro" id="IPR039424">
    <property type="entry name" value="SBP_5"/>
</dbReference>
<dbReference type="Proteomes" id="UP000766336">
    <property type="component" value="Unassembled WGS sequence"/>
</dbReference>
<dbReference type="SUPFAM" id="SSF53850">
    <property type="entry name" value="Periplasmic binding protein-like II"/>
    <property type="match status" value="1"/>
</dbReference>
<feature type="chain" id="PRO_5047291014" evidence="4">
    <location>
        <begin position="26"/>
        <end position="530"/>
    </location>
</feature>
<protein>
    <submittedName>
        <fullName evidence="6">ABC transporter substrate-binding protein</fullName>
    </submittedName>
</protein>
<evidence type="ECO:0000256" key="4">
    <source>
        <dbReference type="SAM" id="SignalP"/>
    </source>
</evidence>
<proteinExistence type="inferred from homology"/>
<dbReference type="RefSeq" id="WP_213670521.1">
    <property type="nucleotide sequence ID" value="NZ_JAHCDA010000002.1"/>
</dbReference>
<comment type="similarity">
    <text evidence="2">Belongs to the bacterial solute-binding protein 5 family.</text>
</comment>
<organism evidence="6 7">
    <name type="scientific">Roseococcus pinisoli</name>
    <dbReference type="NCBI Taxonomy" id="2835040"/>
    <lineage>
        <taxon>Bacteria</taxon>
        <taxon>Pseudomonadati</taxon>
        <taxon>Pseudomonadota</taxon>
        <taxon>Alphaproteobacteria</taxon>
        <taxon>Acetobacterales</taxon>
        <taxon>Roseomonadaceae</taxon>
        <taxon>Roseococcus</taxon>
    </lineage>
</organism>
<dbReference type="EMBL" id="JAHCDA010000002">
    <property type="protein sequence ID" value="MBS7811876.1"/>
    <property type="molecule type" value="Genomic_DNA"/>
</dbReference>
<evidence type="ECO:0000256" key="3">
    <source>
        <dbReference type="ARBA" id="ARBA00022729"/>
    </source>
</evidence>
<evidence type="ECO:0000313" key="7">
    <source>
        <dbReference type="Proteomes" id="UP000766336"/>
    </source>
</evidence>